<name>A0A7S2VZH0_9STRA</name>
<evidence type="ECO:0000313" key="1">
    <source>
        <dbReference type="EMBL" id="CAD9659329.1"/>
    </source>
</evidence>
<sequence>MEGGFLPWKIQKVNSSRGPSGDYSNIRCHLPDVPKGMKWLRNEETREWSVVPEHQKDAMDKVQDAIPLDENGIVHNAISVEDDESVQKGVISSSSSPNDLVFAEHRVESTDTFQGICLKYSVNPTSLRQINQFSGTNLNLAPEILLIPITSYTGKSNSHTVPRVSESKDSKIHAVITGCKIRVTRNEAKAYLEMNDNNVEAAIENYIEDIEWDRREGSKIPTGSNVEEADGSVRKRSFCFPHLSSLTKKKIDTTDSKKKDSPFSLFKKA</sequence>
<dbReference type="EMBL" id="HBHI01006234">
    <property type="protein sequence ID" value="CAD9659329.1"/>
    <property type="molecule type" value="Transcribed_RNA"/>
</dbReference>
<evidence type="ECO:0008006" key="2">
    <source>
        <dbReference type="Google" id="ProtNLM"/>
    </source>
</evidence>
<gene>
    <name evidence="1" type="ORF">EANT1437_LOCUS3131</name>
</gene>
<dbReference type="AlphaFoldDB" id="A0A7S2VZH0"/>
<organism evidence="1">
    <name type="scientific">Eucampia antarctica</name>
    <dbReference type="NCBI Taxonomy" id="49252"/>
    <lineage>
        <taxon>Eukaryota</taxon>
        <taxon>Sar</taxon>
        <taxon>Stramenopiles</taxon>
        <taxon>Ochrophyta</taxon>
        <taxon>Bacillariophyta</taxon>
        <taxon>Mediophyceae</taxon>
        <taxon>Biddulphiophycidae</taxon>
        <taxon>Hemiaulales</taxon>
        <taxon>Hemiaulaceae</taxon>
        <taxon>Eucampia</taxon>
    </lineage>
</organism>
<dbReference type="InterPro" id="IPR036779">
    <property type="entry name" value="LysM_dom_sf"/>
</dbReference>
<protein>
    <recommendedName>
        <fullName evidence="2">LysM domain-containing protein</fullName>
    </recommendedName>
</protein>
<dbReference type="Pfam" id="PF14555">
    <property type="entry name" value="UBA_4"/>
    <property type="match status" value="1"/>
</dbReference>
<dbReference type="CDD" id="cd14273">
    <property type="entry name" value="UBA_TAP-C_like"/>
    <property type="match status" value="1"/>
</dbReference>
<dbReference type="Gene3D" id="3.10.350.10">
    <property type="entry name" value="LysM domain"/>
    <property type="match status" value="1"/>
</dbReference>
<proteinExistence type="predicted"/>
<accession>A0A7S2VZH0</accession>
<reference evidence="1" key="1">
    <citation type="submission" date="2021-01" db="EMBL/GenBank/DDBJ databases">
        <authorList>
            <person name="Corre E."/>
            <person name="Pelletier E."/>
            <person name="Niang G."/>
            <person name="Scheremetjew M."/>
            <person name="Finn R."/>
            <person name="Kale V."/>
            <person name="Holt S."/>
            <person name="Cochrane G."/>
            <person name="Meng A."/>
            <person name="Brown T."/>
            <person name="Cohen L."/>
        </authorList>
    </citation>
    <scope>NUCLEOTIDE SEQUENCE</scope>
    <source>
        <strain evidence="1">CCMP1452</strain>
    </source>
</reference>